<name>A0A285V4P2_9ACTN</name>
<evidence type="ECO:0000256" key="2">
    <source>
        <dbReference type="ARBA" id="ARBA00023002"/>
    </source>
</evidence>
<dbReference type="InterPro" id="IPR020904">
    <property type="entry name" value="Sc_DH/Rdtase_CS"/>
</dbReference>
<dbReference type="InterPro" id="IPR036291">
    <property type="entry name" value="NAD(P)-bd_dom_sf"/>
</dbReference>
<sequence>MTFLSPSSFSGQVALVTGAGQGVGEAIATRLAAAGADLALVDLRADTVRAVADRIVSETGRVVRHYAADVRDREALASVVEDAEGLAGRLDVLVNNAGMWISGRFLESSPEDWQTQLDVNLGGVLHLSHLVVPGMTRHGYGRVVNVISDSARVGEPGVSVYAAAKAAVAGFSRVLAKEVGKHGVTVNCVSLSTTVTPGAHDTFTEEQLDRMPKFYPVRRLGRPEDAAAAVTYFAGRDAEWVTGQTLSVNGGYATL</sequence>
<dbReference type="PANTHER" id="PTHR42879">
    <property type="entry name" value="3-OXOACYL-(ACYL-CARRIER-PROTEIN) REDUCTASE"/>
    <property type="match status" value="1"/>
</dbReference>
<keyword evidence="2" id="KW-0560">Oxidoreductase</keyword>
<dbReference type="GO" id="GO:0016491">
    <property type="term" value="F:oxidoreductase activity"/>
    <property type="evidence" value="ECO:0007669"/>
    <property type="project" value="UniProtKB-KW"/>
</dbReference>
<dbReference type="InterPro" id="IPR050259">
    <property type="entry name" value="SDR"/>
</dbReference>
<evidence type="ECO:0000313" key="4">
    <source>
        <dbReference type="Proteomes" id="UP000219435"/>
    </source>
</evidence>
<evidence type="ECO:0000256" key="1">
    <source>
        <dbReference type="ARBA" id="ARBA00006484"/>
    </source>
</evidence>
<organism evidence="3 4">
    <name type="scientific">Blastococcus aggregatus</name>
    <dbReference type="NCBI Taxonomy" id="38502"/>
    <lineage>
        <taxon>Bacteria</taxon>
        <taxon>Bacillati</taxon>
        <taxon>Actinomycetota</taxon>
        <taxon>Actinomycetes</taxon>
        <taxon>Geodermatophilales</taxon>
        <taxon>Geodermatophilaceae</taxon>
        <taxon>Blastococcus</taxon>
    </lineage>
</organism>
<dbReference type="PROSITE" id="PS00061">
    <property type="entry name" value="ADH_SHORT"/>
    <property type="match status" value="1"/>
</dbReference>
<dbReference type="RefSeq" id="WP_097194217.1">
    <property type="nucleotide sequence ID" value="NZ_OBQI01000002.1"/>
</dbReference>
<dbReference type="AlphaFoldDB" id="A0A285V4P2"/>
<dbReference type="InterPro" id="IPR002347">
    <property type="entry name" value="SDR_fam"/>
</dbReference>
<keyword evidence="4" id="KW-1185">Reference proteome</keyword>
<dbReference type="GO" id="GO:0032787">
    <property type="term" value="P:monocarboxylic acid metabolic process"/>
    <property type="evidence" value="ECO:0007669"/>
    <property type="project" value="UniProtKB-ARBA"/>
</dbReference>
<dbReference type="FunFam" id="3.40.50.720:FF:000084">
    <property type="entry name" value="Short-chain dehydrogenase reductase"/>
    <property type="match status" value="1"/>
</dbReference>
<dbReference type="PRINTS" id="PR00081">
    <property type="entry name" value="GDHRDH"/>
</dbReference>
<comment type="similarity">
    <text evidence="1">Belongs to the short-chain dehydrogenases/reductases (SDR) family.</text>
</comment>
<dbReference type="PANTHER" id="PTHR42879:SF2">
    <property type="entry name" value="3-OXOACYL-[ACYL-CARRIER-PROTEIN] REDUCTASE FABG"/>
    <property type="match status" value="1"/>
</dbReference>
<dbReference type="EMBL" id="OBQI01000002">
    <property type="protein sequence ID" value="SOC48568.1"/>
    <property type="molecule type" value="Genomic_DNA"/>
</dbReference>
<proteinExistence type="inferred from homology"/>
<dbReference type="PRINTS" id="PR00080">
    <property type="entry name" value="SDRFAMILY"/>
</dbReference>
<dbReference type="Gene3D" id="3.40.50.720">
    <property type="entry name" value="NAD(P)-binding Rossmann-like Domain"/>
    <property type="match status" value="1"/>
</dbReference>
<accession>A0A285V4P2</accession>
<reference evidence="4" key="1">
    <citation type="submission" date="2017-08" db="EMBL/GenBank/DDBJ databases">
        <authorList>
            <person name="Varghese N."/>
            <person name="Submissions S."/>
        </authorList>
    </citation>
    <scope>NUCLEOTIDE SEQUENCE [LARGE SCALE GENOMIC DNA]</scope>
    <source>
        <strain evidence="4">DSM 4725</strain>
    </source>
</reference>
<evidence type="ECO:0000313" key="3">
    <source>
        <dbReference type="EMBL" id="SOC48568.1"/>
    </source>
</evidence>
<dbReference type="Proteomes" id="UP000219435">
    <property type="component" value="Unassembled WGS sequence"/>
</dbReference>
<gene>
    <name evidence="3" type="ORF">SAMN05660748_1270</name>
</gene>
<dbReference type="CDD" id="cd05233">
    <property type="entry name" value="SDR_c"/>
    <property type="match status" value="1"/>
</dbReference>
<protein>
    <submittedName>
        <fullName evidence="3">NADP-dependent 3-hydroxy acid dehydrogenase YdfG</fullName>
    </submittedName>
</protein>
<dbReference type="OrthoDB" id="7064009at2"/>
<dbReference type="Pfam" id="PF13561">
    <property type="entry name" value="adh_short_C2"/>
    <property type="match status" value="1"/>
</dbReference>
<dbReference type="SUPFAM" id="SSF51735">
    <property type="entry name" value="NAD(P)-binding Rossmann-fold domains"/>
    <property type="match status" value="1"/>
</dbReference>